<dbReference type="KEGG" id="abra:BN85305870"/>
<dbReference type="STRING" id="61635.BN85305870"/>
<keyword evidence="5" id="KW-1185">Reference proteome</keyword>
<dbReference type="InterPro" id="IPR032528">
    <property type="entry name" value="Ribosom_S30AE_C"/>
</dbReference>
<sequence length="181" mass="20659">MRYDIIGKNGFVPTDAIKSYATKRLAKVVSFFDESLITEVRVVCKVYKDHHKVEVTIPARGTVLRSEVSDPDMYTAIDKSVDKLTTQIRKHKDKLKKHLDKQGIGKVYSDDFDTEAIEKDVLASQLVKNKQIELKPMSVDSALVEMELSGHDFYVFLNEETMKVNVAYLREDGDYAVIETH</sequence>
<proteinExistence type="inferred from homology"/>
<evidence type="ECO:0000313" key="4">
    <source>
        <dbReference type="EMBL" id="CCV65608.1"/>
    </source>
</evidence>
<dbReference type="SUPFAM" id="SSF69754">
    <property type="entry name" value="Ribosome binding protein Y (YfiA homologue)"/>
    <property type="match status" value="1"/>
</dbReference>
<dbReference type="InterPro" id="IPR034694">
    <property type="entry name" value="HPF_long/plastid"/>
</dbReference>
<dbReference type="InterPro" id="IPR050574">
    <property type="entry name" value="HPF/YfiA_ribosome-assoc"/>
</dbReference>
<dbReference type="PANTHER" id="PTHR33231">
    <property type="entry name" value="30S RIBOSOMAL PROTEIN"/>
    <property type="match status" value="1"/>
</dbReference>
<dbReference type="AlphaFoldDB" id="U4KRB6"/>
<keyword evidence="1 2" id="KW-0810">Translation regulation</keyword>
<reference evidence="4 5" key="1">
    <citation type="journal article" date="2013" name="J. Mol. Microbiol. Biotechnol.">
        <title>Analysis of the Complete Genomes of Acholeplasma brassicae , A. palmae and A. laidlawii and Their Comparison to the Obligate Parasites from ' Candidatus Phytoplasma'.</title>
        <authorList>
            <person name="Kube M."/>
            <person name="Siewert C."/>
            <person name="Migdoll A.M."/>
            <person name="Duduk B."/>
            <person name="Holz S."/>
            <person name="Rabus R."/>
            <person name="Seemuller E."/>
            <person name="Mitrovic J."/>
            <person name="Muller I."/>
            <person name="Buttner C."/>
            <person name="Reinhardt R."/>
        </authorList>
    </citation>
    <scope>NUCLEOTIDE SEQUENCE [LARGE SCALE GENOMIC DNA]</scope>
    <source>
        <strain evidence="5">0502</strain>
    </source>
</reference>
<dbReference type="InterPro" id="IPR003489">
    <property type="entry name" value="RHF/RaiA"/>
</dbReference>
<dbReference type="Pfam" id="PF02482">
    <property type="entry name" value="Ribosomal_S30AE"/>
    <property type="match status" value="1"/>
</dbReference>
<gene>
    <name evidence="2" type="primary">hpf</name>
    <name evidence="4" type="ORF">BN85305870</name>
</gene>
<dbReference type="PANTHER" id="PTHR33231:SF1">
    <property type="entry name" value="30S RIBOSOMAL PROTEIN"/>
    <property type="match status" value="1"/>
</dbReference>
<dbReference type="EMBL" id="FO681348">
    <property type="protein sequence ID" value="CCV65608.1"/>
    <property type="molecule type" value="Genomic_DNA"/>
</dbReference>
<dbReference type="GO" id="GO:0022627">
    <property type="term" value="C:cytosolic small ribosomal subunit"/>
    <property type="evidence" value="ECO:0007669"/>
    <property type="project" value="TreeGrafter"/>
</dbReference>
<accession>U4KRB6</accession>
<name>U4KRB6_9MOLU</name>
<dbReference type="HOGENOM" id="CLU_071472_0_3_14"/>
<dbReference type="HAMAP" id="MF_00839">
    <property type="entry name" value="HPF"/>
    <property type="match status" value="1"/>
</dbReference>
<evidence type="ECO:0000259" key="3">
    <source>
        <dbReference type="Pfam" id="PF16321"/>
    </source>
</evidence>
<evidence type="ECO:0000256" key="2">
    <source>
        <dbReference type="HAMAP-Rule" id="MF_00839"/>
    </source>
</evidence>
<dbReference type="InterPro" id="IPR038416">
    <property type="entry name" value="Ribosom_S30AE_C_sf"/>
</dbReference>
<dbReference type="RefSeq" id="WP_030004468.1">
    <property type="nucleotide sequence ID" value="NC_022549.1"/>
</dbReference>
<dbReference type="Gene3D" id="3.30.160.100">
    <property type="entry name" value="Ribosome hibernation promotion factor-like"/>
    <property type="match status" value="1"/>
</dbReference>
<dbReference type="Proteomes" id="UP000032737">
    <property type="component" value="Chromosome"/>
</dbReference>
<evidence type="ECO:0000313" key="5">
    <source>
        <dbReference type="Proteomes" id="UP000032737"/>
    </source>
</evidence>
<dbReference type="InterPro" id="IPR036567">
    <property type="entry name" value="RHF-like"/>
</dbReference>
<comment type="similarity">
    <text evidence="2">Belongs to the HPF/YfiA ribosome-associated protein family. Long HPF subfamily.</text>
</comment>
<comment type="function">
    <text evidence="2">Required for dimerization of active 70S ribosomes into 100S ribosomes in stationary phase; 100S ribosomes are translationally inactive and sometimes present during exponential growth.</text>
</comment>
<dbReference type="Pfam" id="PF16321">
    <property type="entry name" value="Ribosom_S30AE_C"/>
    <property type="match status" value="1"/>
</dbReference>
<keyword evidence="2" id="KW-0963">Cytoplasm</keyword>
<dbReference type="Gene3D" id="3.30.505.50">
    <property type="entry name" value="Sigma 54 modulation/S30EA ribosomal protein, C-terminal domain"/>
    <property type="match status" value="1"/>
</dbReference>
<comment type="subunit">
    <text evidence="2">Interacts with 100S ribosomes.</text>
</comment>
<dbReference type="NCBIfam" id="TIGR00741">
    <property type="entry name" value="yfiA"/>
    <property type="match status" value="1"/>
</dbReference>
<protein>
    <recommendedName>
        <fullName evidence="2">Ribosome hibernation promoting factor</fullName>
        <shortName evidence="2">HPF</shortName>
    </recommendedName>
</protein>
<dbReference type="CDD" id="cd00552">
    <property type="entry name" value="RaiA"/>
    <property type="match status" value="1"/>
</dbReference>
<organism evidence="4 5">
    <name type="scientific">Acholeplasma brassicae</name>
    <dbReference type="NCBI Taxonomy" id="61635"/>
    <lineage>
        <taxon>Bacteria</taxon>
        <taxon>Bacillati</taxon>
        <taxon>Mycoplasmatota</taxon>
        <taxon>Mollicutes</taxon>
        <taxon>Acholeplasmatales</taxon>
        <taxon>Acholeplasmataceae</taxon>
        <taxon>Acholeplasma</taxon>
    </lineage>
</organism>
<dbReference type="GO" id="GO:0045900">
    <property type="term" value="P:negative regulation of translational elongation"/>
    <property type="evidence" value="ECO:0007669"/>
    <property type="project" value="TreeGrafter"/>
</dbReference>
<dbReference type="GO" id="GO:0043024">
    <property type="term" value="F:ribosomal small subunit binding"/>
    <property type="evidence" value="ECO:0007669"/>
    <property type="project" value="TreeGrafter"/>
</dbReference>
<evidence type="ECO:0000256" key="1">
    <source>
        <dbReference type="ARBA" id="ARBA00022845"/>
    </source>
</evidence>
<feature type="domain" description="Sigma 54 modulation/S30EA ribosomal protein C-terminal" evidence="3">
    <location>
        <begin position="124"/>
        <end position="176"/>
    </location>
</feature>
<comment type="subcellular location">
    <subcellularLocation>
        <location evidence="2">Cytoplasm</location>
    </subcellularLocation>
</comment>